<evidence type="ECO:0000313" key="2">
    <source>
        <dbReference type="EMBL" id="CAB4597572.1"/>
    </source>
</evidence>
<dbReference type="CDD" id="cd00090">
    <property type="entry name" value="HTH_ARSR"/>
    <property type="match status" value="1"/>
</dbReference>
<name>A0A6J6G883_9ZZZZ</name>
<protein>
    <submittedName>
        <fullName evidence="2">Unannotated protein</fullName>
    </submittedName>
</protein>
<organism evidence="2">
    <name type="scientific">freshwater metagenome</name>
    <dbReference type="NCBI Taxonomy" id="449393"/>
    <lineage>
        <taxon>unclassified sequences</taxon>
        <taxon>metagenomes</taxon>
        <taxon>ecological metagenomes</taxon>
    </lineage>
</organism>
<dbReference type="InterPro" id="IPR036388">
    <property type="entry name" value="WH-like_DNA-bd_sf"/>
</dbReference>
<dbReference type="InterPro" id="IPR041359">
    <property type="entry name" value="MetOD1"/>
</dbReference>
<accession>A0A6J6G883</accession>
<dbReference type="EMBL" id="CAEZUP010000004">
    <property type="protein sequence ID" value="CAB4597572.1"/>
    <property type="molecule type" value="Genomic_DNA"/>
</dbReference>
<gene>
    <name evidence="2" type="ORF">UFOPK1835_00157</name>
</gene>
<dbReference type="Pfam" id="PF18546">
    <property type="entry name" value="MetOD1"/>
    <property type="match status" value="1"/>
</dbReference>
<evidence type="ECO:0000259" key="1">
    <source>
        <dbReference type="Pfam" id="PF18546"/>
    </source>
</evidence>
<dbReference type="AlphaFoldDB" id="A0A6J6G883"/>
<dbReference type="SUPFAM" id="SSF46785">
    <property type="entry name" value="Winged helix' DNA-binding domain"/>
    <property type="match status" value="1"/>
</dbReference>
<reference evidence="2" key="1">
    <citation type="submission" date="2020-05" db="EMBL/GenBank/DDBJ databases">
        <authorList>
            <person name="Chiriac C."/>
            <person name="Salcher M."/>
            <person name="Ghai R."/>
            <person name="Kavagutti S V."/>
        </authorList>
    </citation>
    <scope>NUCLEOTIDE SEQUENCE</scope>
</reference>
<dbReference type="Gene3D" id="3.30.1380.20">
    <property type="entry name" value="Trafficking protein particle complex subunit 3"/>
    <property type="match status" value="1"/>
</dbReference>
<feature type="domain" description="Metanogen output" evidence="1">
    <location>
        <begin position="125"/>
        <end position="234"/>
    </location>
</feature>
<dbReference type="InterPro" id="IPR011991">
    <property type="entry name" value="ArsR-like_HTH"/>
</dbReference>
<sequence>MDKATLTPTEFSSVVTAITSAFGDPSRREIYLLARSTEDGVTASEVAKKFDLHANVARHHLDKLVAGGYLDVAVARGGTGAGRPSKRYTATTKGDDLELPVRHDDVLVMLLGRALDMIPREQAETMAEEVGIEYGRLMAQTMNDESEHQRSFRSALHTVADALTAHGFAAHAEKRNNELRIVSENCPFGDVVMANPVICAVDRGMMKGMIAELYGHEATLATESSIPMGDSICVTSLEA</sequence>
<dbReference type="Pfam" id="PF12840">
    <property type="entry name" value="HTH_20"/>
    <property type="match status" value="1"/>
</dbReference>
<dbReference type="Gene3D" id="1.10.10.10">
    <property type="entry name" value="Winged helix-like DNA-binding domain superfamily/Winged helix DNA-binding domain"/>
    <property type="match status" value="1"/>
</dbReference>
<dbReference type="InterPro" id="IPR036390">
    <property type="entry name" value="WH_DNA-bd_sf"/>
</dbReference>
<proteinExistence type="predicted"/>